<reference evidence="1 2" key="1">
    <citation type="journal article" date="2019" name="Int. J. Syst. Evol. Microbiol.">
        <title>The Global Catalogue of Microorganisms (GCM) 10K type strain sequencing project: providing services to taxonomists for standard genome sequencing and annotation.</title>
        <authorList>
            <consortium name="The Broad Institute Genomics Platform"/>
            <consortium name="The Broad Institute Genome Sequencing Center for Infectious Disease"/>
            <person name="Wu L."/>
            <person name="Ma J."/>
        </authorList>
    </citation>
    <scope>NUCLEOTIDE SEQUENCE [LARGE SCALE GENOMIC DNA]</scope>
    <source>
        <strain evidence="1 2">JCM 14560</strain>
    </source>
</reference>
<dbReference type="Proteomes" id="UP001422759">
    <property type="component" value="Unassembled WGS sequence"/>
</dbReference>
<dbReference type="EMBL" id="BAAANT010000012">
    <property type="protein sequence ID" value="GAA2141503.1"/>
    <property type="molecule type" value="Genomic_DNA"/>
</dbReference>
<proteinExistence type="predicted"/>
<gene>
    <name evidence="1" type="ORF">GCM10009760_25740</name>
</gene>
<accession>A0ABN2ZFK7</accession>
<comment type="caution">
    <text evidence="1">The sequence shown here is derived from an EMBL/GenBank/DDBJ whole genome shotgun (WGS) entry which is preliminary data.</text>
</comment>
<organism evidence="1 2">
    <name type="scientific">Kitasatospora kazusensis</name>
    <dbReference type="NCBI Taxonomy" id="407974"/>
    <lineage>
        <taxon>Bacteria</taxon>
        <taxon>Bacillati</taxon>
        <taxon>Actinomycetota</taxon>
        <taxon>Actinomycetes</taxon>
        <taxon>Kitasatosporales</taxon>
        <taxon>Streptomycetaceae</taxon>
        <taxon>Kitasatospora</taxon>
    </lineage>
</organism>
<evidence type="ECO:0000313" key="1">
    <source>
        <dbReference type="EMBL" id="GAA2141503.1"/>
    </source>
</evidence>
<sequence>MLDAAIRSEEENGYGIDEERMNALHEVARSHDETVIEAEGIDLRFTIDALFSYRNRAASRAEYVAIVELESTISTALGTSAISMHVRCHSAGQSISLRRGTPGIKYDMSEASSDAECFYCAGIGEALRHGHTLS</sequence>
<name>A0ABN2ZFK7_9ACTN</name>
<protein>
    <submittedName>
        <fullName evidence="1">Uncharacterized protein</fullName>
    </submittedName>
</protein>
<evidence type="ECO:0000313" key="2">
    <source>
        <dbReference type="Proteomes" id="UP001422759"/>
    </source>
</evidence>
<keyword evidence="2" id="KW-1185">Reference proteome</keyword>